<dbReference type="Proteomes" id="UP000077266">
    <property type="component" value="Unassembled WGS sequence"/>
</dbReference>
<evidence type="ECO:0000313" key="2">
    <source>
        <dbReference type="EMBL" id="KZV94723.1"/>
    </source>
</evidence>
<proteinExistence type="predicted"/>
<evidence type="ECO:0008006" key="4">
    <source>
        <dbReference type="Google" id="ProtNLM"/>
    </source>
</evidence>
<feature type="compositionally biased region" description="Low complexity" evidence="1">
    <location>
        <begin position="288"/>
        <end position="300"/>
    </location>
</feature>
<dbReference type="GO" id="GO:0035091">
    <property type="term" value="F:phosphatidylinositol binding"/>
    <property type="evidence" value="ECO:0007669"/>
    <property type="project" value="InterPro"/>
</dbReference>
<dbReference type="EMBL" id="KV425968">
    <property type="protein sequence ID" value="KZV94723.1"/>
    <property type="molecule type" value="Genomic_DNA"/>
</dbReference>
<feature type="region of interest" description="Disordered" evidence="1">
    <location>
        <begin position="389"/>
        <end position="426"/>
    </location>
</feature>
<dbReference type="AlphaFoldDB" id="A0A165JEA9"/>
<feature type="compositionally biased region" description="Low complexity" evidence="1">
    <location>
        <begin position="270"/>
        <end position="280"/>
    </location>
</feature>
<name>A0A165JEA9_EXIGL</name>
<evidence type="ECO:0000313" key="3">
    <source>
        <dbReference type="Proteomes" id="UP000077266"/>
    </source>
</evidence>
<protein>
    <recommendedName>
        <fullName evidence="4">PX domain-containing protein</fullName>
    </recommendedName>
</protein>
<dbReference type="InterPro" id="IPR036871">
    <property type="entry name" value="PX_dom_sf"/>
</dbReference>
<reference evidence="2 3" key="1">
    <citation type="journal article" date="2016" name="Mol. Biol. Evol.">
        <title>Comparative Genomics of Early-Diverging Mushroom-Forming Fungi Provides Insights into the Origins of Lignocellulose Decay Capabilities.</title>
        <authorList>
            <person name="Nagy L.G."/>
            <person name="Riley R."/>
            <person name="Tritt A."/>
            <person name="Adam C."/>
            <person name="Daum C."/>
            <person name="Floudas D."/>
            <person name="Sun H."/>
            <person name="Yadav J.S."/>
            <person name="Pangilinan J."/>
            <person name="Larsson K.H."/>
            <person name="Matsuura K."/>
            <person name="Barry K."/>
            <person name="Labutti K."/>
            <person name="Kuo R."/>
            <person name="Ohm R.A."/>
            <person name="Bhattacharya S.S."/>
            <person name="Shirouzu T."/>
            <person name="Yoshinaga Y."/>
            <person name="Martin F.M."/>
            <person name="Grigoriev I.V."/>
            <person name="Hibbett D.S."/>
        </authorList>
    </citation>
    <scope>NUCLEOTIDE SEQUENCE [LARGE SCALE GENOMIC DNA]</scope>
    <source>
        <strain evidence="2 3">HHB12029</strain>
    </source>
</reference>
<dbReference type="STRING" id="1314781.A0A165JEA9"/>
<dbReference type="OrthoDB" id="3244370at2759"/>
<gene>
    <name evidence="2" type="ORF">EXIGLDRAFT_748501</name>
</gene>
<evidence type="ECO:0000256" key="1">
    <source>
        <dbReference type="SAM" id="MobiDB-lite"/>
    </source>
</evidence>
<feature type="compositionally biased region" description="Low complexity" evidence="1">
    <location>
        <begin position="395"/>
        <end position="412"/>
    </location>
</feature>
<feature type="region of interest" description="Disordered" evidence="1">
    <location>
        <begin position="241"/>
        <end position="370"/>
    </location>
</feature>
<dbReference type="Gene3D" id="3.30.1520.10">
    <property type="entry name" value="Phox-like domain"/>
    <property type="match status" value="1"/>
</dbReference>
<accession>A0A165JEA9</accession>
<organism evidence="2 3">
    <name type="scientific">Exidia glandulosa HHB12029</name>
    <dbReference type="NCBI Taxonomy" id="1314781"/>
    <lineage>
        <taxon>Eukaryota</taxon>
        <taxon>Fungi</taxon>
        <taxon>Dikarya</taxon>
        <taxon>Basidiomycota</taxon>
        <taxon>Agaricomycotina</taxon>
        <taxon>Agaricomycetes</taxon>
        <taxon>Auriculariales</taxon>
        <taxon>Exidiaceae</taxon>
        <taxon>Exidia</taxon>
    </lineage>
</organism>
<sequence>MNEGLLAMGTDYEVRDMDFYKRAVLKPAPTCFTVEVLPPTKQGKAYSYGVRIIPVNAKQIAGLDTDADSDNTSVRSLNREYEIWRRWDDCLDFQSKLEMEYERMSRDKRRGLISGKAKKARGIYNNPNAASSFDSLPEGPDKKSISVDVHAHVPKLTRKNSFFSASDAAIQKRGEEFAAMIYALFKADCPRLIMELRDSPNVRDFFGWWRRDKELWEKVSKRPGTANAFEMASRVSVSDASTLMASPPSPDSPGFSILKPQAKPTIHRAPSVTSSRSPTSPQRPPSPSLRSESVVSVLTEQGEKALPSPPTSPERRQGTRSPMPFLRPGSRQQRPQISRPMPHPLGPHGAREQGGLLSPPADPVPRAHSPATANRIGRLFDALEVQQVRAQNKGDASSDSSSTPPATPTRDSYGTQRGGTRPMSTASLESLDSSYDIDLSFIKVNAPPPGRNRKRDSVASFSSLASVRTTDSADAIIPLRRGSRVMRRRTVTQQQYAPDSRLSVAVPEEEELEGFYDDDEFDDSCSYLDNIDAFPDVPNDDESEYIPFEYDERRRMRQSFPASIAESEWDEYPPSSPTVMSHTESVNSAELAPGTCSVKAKYDECIVALRIPTDTALAVLRARLVDKFAQSQNIALRARFGLAYIPPSRQGQGEDGLPIILSPSPYTQSHRPASPESVYAGTNGSLGLTRLVQIWNQDDWELALDSCGGKIVLHIFDAEVR</sequence>
<feature type="region of interest" description="Disordered" evidence="1">
    <location>
        <begin position="442"/>
        <end position="464"/>
    </location>
</feature>
<dbReference type="InParanoid" id="A0A165JEA9"/>
<keyword evidence="3" id="KW-1185">Reference proteome</keyword>